<dbReference type="Proteomes" id="UP000673434">
    <property type="component" value="Unassembled WGS sequence"/>
</dbReference>
<keyword evidence="1" id="KW-0472">Membrane</keyword>
<dbReference type="AlphaFoldDB" id="A0AAP2BID3"/>
<protein>
    <submittedName>
        <fullName evidence="2">DUF4400 domain-containing protein</fullName>
    </submittedName>
</protein>
<evidence type="ECO:0000256" key="1">
    <source>
        <dbReference type="SAM" id="Phobius"/>
    </source>
</evidence>
<name>A0AAP2BID3_KLEOX</name>
<feature type="transmembrane region" description="Helical" evidence="1">
    <location>
        <begin position="171"/>
        <end position="189"/>
    </location>
</feature>
<sequence length="219" mass="25186">MLDQLKDDKWPISFKGLMIWGTAIWLVIMFFVPASFVYENMMKEIGWGEKMIGANEFPAVMGTTNARYKYFFIDTRIDAGLKNYYQPIKAKTTTGDVFNKIGDLAVPFFMNGAKVFNYLLFIMTYRLSLIIYWIPFLLVVGVPSMFAGLMKWMSKRYTFGYSSPFFNRRSLTMIGWGIFSMLLSLFVPFPIPPMIGAVVMIVAMPIAFILLISNLPKRI</sequence>
<reference evidence="2 3" key="1">
    <citation type="submission" date="2021-03" db="EMBL/GenBank/DDBJ databases">
        <authorList>
            <person name="Stanton E."/>
        </authorList>
    </citation>
    <scope>NUCLEOTIDE SEQUENCE [LARGE SCALE GENOMIC DNA]</scope>
    <source>
        <strain evidence="2 3">2020EL-00037</strain>
    </source>
</reference>
<feature type="transmembrane region" description="Helical" evidence="1">
    <location>
        <begin position="17"/>
        <end position="38"/>
    </location>
</feature>
<feature type="transmembrane region" description="Helical" evidence="1">
    <location>
        <begin position="130"/>
        <end position="150"/>
    </location>
</feature>
<proteinExistence type="predicted"/>
<keyword evidence="3" id="KW-1185">Reference proteome</keyword>
<evidence type="ECO:0000313" key="2">
    <source>
        <dbReference type="EMBL" id="MBQ0600832.1"/>
    </source>
</evidence>
<dbReference type="EMBL" id="JAGKON010000013">
    <property type="protein sequence ID" value="MBQ0600832.1"/>
    <property type="molecule type" value="Genomic_DNA"/>
</dbReference>
<dbReference type="InterPro" id="IPR022266">
    <property type="entry name" value="DtrJ-like"/>
</dbReference>
<dbReference type="Pfam" id="PF14348">
    <property type="entry name" value="DtrJ-like"/>
    <property type="match status" value="1"/>
</dbReference>
<keyword evidence="1" id="KW-1133">Transmembrane helix</keyword>
<comment type="caution">
    <text evidence="2">The sequence shown here is derived from an EMBL/GenBank/DDBJ whole genome shotgun (WGS) entry which is preliminary data.</text>
</comment>
<keyword evidence="1" id="KW-0812">Transmembrane</keyword>
<gene>
    <name evidence="2" type="ORF">J7S78_13625</name>
</gene>
<dbReference type="RefSeq" id="WP_210846238.1">
    <property type="nucleotide sequence ID" value="NZ_JAGKON010000013.1"/>
</dbReference>
<organism evidence="2 3">
    <name type="scientific">Klebsiella oxytoca</name>
    <dbReference type="NCBI Taxonomy" id="571"/>
    <lineage>
        <taxon>Bacteria</taxon>
        <taxon>Pseudomonadati</taxon>
        <taxon>Pseudomonadota</taxon>
        <taxon>Gammaproteobacteria</taxon>
        <taxon>Enterobacterales</taxon>
        <taxon>Enterobacteriaceae</taxon>
        <taxon>Klebsiella/Raoultella group</taxon>
        <taxon>Klebsiella</taxon>
    </lineage>
</organism>
<accession>A0AAP2BID3</accession>
<evidence type="ECO:0000313" key="3">
    <source>
        <dbReference type="Proteomes" id="UP000673434"/>
    </source>
</evidence>
<feature type="transmembrane region" description="Helical" evidence="1">
    <location>
        <begin position="195"/>
        <end position="215"/>
    </location>
</feature>